<sequence>MTDRTAPRSPGSPGTGLVGVIGGMGPLATVDFYRRIVAASPAARDQDHLPLIIWGDPRIPDRSDALTADGADPTPAIRAAALSLVAAGAERLVVACNTAHVFLDRALQGVDVPLISLVDETVRVAAEREIGGEGVAILATDGTIASGVYQRAFAAAGVPAFAPPESLQRRVMQAIRDVKSGDLDAASALLGDAAGELRETGAGALLAACTELPSVLGAEFAGLPVLDPMALTAAALVRQQQRSPSHA</sequence>
<evidence type="ECO:0000256" key="2">
    <source>
        <dbReference type="ARBA" id="ARBA00023235"/>
    </source>
</evidence>
<dbReference type="Pfam" id="PF01177">
    <property type="entry name" value="Asp_Glu_race"/>
    <property type="match status" value="1"/>
</dbReference>
<dbReference type="PANTHER" id="PTHR21198">
    <property type="entry name" value="GLUTAMATE RACEMASE"/>
    <property type="match status" value="1"/>
</dbReference>
<evidence type="ECO:0000313" key="3">
    <source>
        <dbReference type="EMBL" id="QAB18886.1"/>
    </source>
</evidence>
<reference evidence="3 4" key="1">
    <citation type="submission" date="2019-01" db="EMBL/GenBank/DDBJ databases">
        <title>Leucobacter muris sp. nov. isolated from the nose of a laboratory mouse.</title>
        <authorList>
            <person name="Benga L."/>
            <person name="Sproeer C."/>
            <person name="Schumann P."/>
            <person name="Verbarg S."/>
            <person name="Bunk B."/>
            <person name="Engelhardt E."/>
            <person name="Benten P.M."/>
            <person name="Sager M."/>
        </authorList>
    </citation>
    <scope>NUCLEOTIDE SEQUENCE [LARGE SCALE GENOMIC DNA]</scope>
    <source>
        <strain evidence="3 4">DSM 101948</strain>
    </source>
</reference>
<dbReference type="PANTHER" id="PTHR21198:SF7">
    <property type="entry name" value="ASPARTATE-GLUTAMATE RACEMASE FAMILY"/>
    <property type="match status" value="1"/>
</dbReference>
<evidence type="ECO:0000313" key="4">
    <source>
        <dbReference type="Proteomes" id="UP000285768"/>
    </source>
</evidence>
<organism evidence="3 4">
    <name type="scientific">Leucobacter muris</name>
    <dbReference type="NCBI Taxonomy" id="1935379"/>
    <lineage>
        <taxon>Bacteria</taxon>
        <taxon>Bacillati</taxon>
        <taxon>Actinomycetota</taxon>
        <taxon>Actinomycetes</taxon>
        <taxon>Micrococcales</taxon>
        <taxon>Microbacteriaceae</taxon>
        <taxon>Leucobacter</taxon>
    </lineage>
</organism>
<dbReference type="RefSeq" id="WP_128387594.1">
    <property type="nucleotide sequence ID" value="NZ_CP035037.1"/>
</dbReference>
<dbReference type="PROSITE" id="PS00923">
    <property type="entry name" value="ASP_GLU_RACEMASE_1"/>
    <property type="match status" value="1"/>
</dbReference>
<keyword evidence="2" id="KW-0413">Isomerase</keyword>
<dbReference type="EMBL" id="CP035037">
    <property type="protein sequence ID" value="QAB18886.1"/>
    <property type="molecule type" value="Genomic_DNA"/>
</dbReference>
<proteinExistence type="inferred from homology"/>
<dbReference type="SUPFAM" id="SSF53681">
    <property type="entry name" value="Aspartate/glutamate racemase"/>
    <property type="match status" value="2"/>
</dbReference>
<evidence type="ECO:0000256" key="1">
    <source>
        <dbReference type="ARBA" id="ARBA00007847"/>
    </source>
</evidence>
<gene>
    <name evidence="3" type="ORF">Leucomu_14050</name>
</gene>
<dbReference type="InterPro" id="IPR001920">
    <property type="entry name" value="Asp/Glu_race"/>
</dbReference>
<protein>
    <submittedName>
        <fullName evidence="3">Aspartate/glutamate racemase family protein</fullName>
    </submittedName>
</protein>
<dbReference type="InterPro" id="IPR018187">
    <property type="entry name" value="Asp/Glu_racemase_AS_1"/>
</dbReference>
<dbReference type="InterPro" id="IPR015942">
    <property type="entry name" value="Asp/Glu/hydantoin_racemase"/>
</dbReference>
<comment type="similarity">
    <text evidence="1">Belongs to the aspartate/glutamate racemases family.</text>
</comment>
<dbReference type="Proteomes" id="UP000285768">
    <property type="component" value="Chromosome"/>
</dbReference>
<dbReference type="Gene3D" id="3.40.50.1860">
    <property type="match status" value="2"/>
</dbReference>
<dbReference type="NCBIfam" id="TIGR00035">
    <property type="entry name" value="asp_race"/>
    <property type="match status" value="1"/>
</dbReference>
<dbReference type="InterPro" id="IPR004380">
    <property type="entry name" value="Asp_race"/>
</dbReference>
<keyword evidence="4" id="KW-1185">Reference proteome</keyword>
<name>A0ABX5QIW7_9MICO</name>
<accession>A0ABX5QIW7</accession>